<dbReference type="EMBL" id="JANHNZ010000002">
    <property type="protein sequence ID" value="MCQ9209494.1"/>
    <property type="molecule type" value="Genomic_DNA"/>
</dbReference>
<comment type="similarity">
    <text evidence="3 4">In the C-terminal section; belongs to the PPC synthetase family.</text>
</comment>
<dbReference type="EC" id="4.1.1.36" evidence="3"/>
<dbReference type="GO" id="GO:0004632">
    <property type="term" value="F:phosphopantothenate--cysteine ligase activity"/>
    <property type="evidence" value="ECO:0007669"/>
    <property type="project" value="UniProtKB-EC"/>
</dbReference>
<dbReference type="GO" id="GO:0004633">
    <property type="term" value="F:phosphopantothenoylcysteine decarboxylase activity"/>
    <property type="evidence" value="ECO:0007669"/>
    <property type="project" value="UniProtKB-EC"/>
</dbReference>
<dbReference type="InterPro" id="IPR007085">
    <property type="entry name" value="DNA/pantothenate-metab_flavo_C"/>
</dbReference>
<evidence type="ECO:0000313" key="7">
    <source>
        <dbReference type="Proteomes" id="UP001059480"/>
    </source>
</evidence>
<keyword evidence="1 3" id="KW-0210">Decarboxylase</keyword>
<comment type="catalytic activity">
    <reaction evidence="3 4">
        <text>(R)-4'-phosphopantothenate + L-cysteine + CTP = N-[(R)-4-phosphopantothenoyl]-L-cysteine + CMP + diphosphate + H(+)</text>
        <dbReference type="Rhea" id="RHEA:19397"/>
        <dbReference type="ChEBI" id="CHEBI:10986"/>
        <dbReference type="ChEBI" id="CHEBI:15378"/>
        <dbReference type="ChEBI" id="CHEBI:33019"/>
        <dbReference type="ChEBI" id="CHEBI:35235"/>
        <dbReference type="ChEBI" id="CHEBI:37563"/>
        <dbReference type="ChEBI" id="CHEBI:59458"/>
        <dbReference type="ChEBI" id="CHEBI:60377"/>
        <dbReference type="EC" id="6.3.2.5"/>
    </reaction>
</comment>
<comment type="cofactor">
    <cofactor evidence="3">
        <name>FMN</name>
        <dbReference type="ChEBI" id="CHEBI:58210"/>
    </cofactor>
    <text evidence="3">Binds 1 FMN per subunit.</text>
</comment>
<reference evidence="6" key="2">
    <citation type="journal article" date="2023" name="Curr. Microbiol.">
        <title>Granulicatella seriolae sp. nov., a Novel Facultative Anaerobe Isolated from Yellowtail Marine Fish.</title>
        <authorList>
            <person name="Lee M."/>
            <person name="Choi Y.J."/>
            <person name="Farooq A."/>
            <person name="Jeong J.B."/>
            <person name="Jung M.Y."/>
        </authorList>
    </citation>
    <scope>NUCLEOTIDE SEQUENCE</scope>
    <source>
        <strain evidence="6">S8</strain>
    </source>
</reference>
<dbReference type="InterPro" id="IPR000299">
    <property type="entry name" value="FERM_domain"/>
</dbReference>
<feature type="binding site" evidence="3">
    <location>
        <position position="330"/>
    </location>
    <ligand>
        <name>CTP</name>
        <dbReference type="ChEBI" id="CHEBI:37563"/>
    </ligand>
</feature>
<dbReference type="Proteomes" id="UP001059480">
    <property type="component" value="Unassembled WGS sequence"/>
</dbReference>
<dbReference type="PANTHER" id="PTHR14359">
    <property type="entry name" value="HOMO-OLIGOMERIC FLAVIN CONTAINING CYS DECARBOXYLASE FAMILY"/>
    <property type="match status" value="1"/>
</dbReference>
<reference evidence="6" key="3">
    <citation type="journal article" date="2023" name="Microbiol. Resour. Announc.">
        <title>Draft Genome Sequence of Granulicatella sp. Strain S8, Isolated from a Marine Fish, Seriola quinqueradiata.</title>
        <authorList>
            <person name="Lee M."/>
            <person name="Farooq A."/>
            <person name="Jeong J.B."/>
            <person name="Jung M.Y."/>
        </authorList>
    </citation>
    <scope>NUCLEOTIDE SEQUENCE</scope>
    <source>
        <strain evidence="6">S8</strain>
    </source>
</reference>
<feature type="domain" description="FERM" evidence="5">
    <location>
        <begin position="370"/>
        <end position="405"/>
    </location>
</feature>
<proteinExistence type="inferred from homology"/>
<dbReference type="SUPFAM" id="SSF102645">
    <property type="entry name" value="CoaB-like"/>
    <property type="match status" value="1"/>
</dbReference>
<feature type="binding site" evidence="3">
    <location>
        <position position="282"/>
    </location>
    <ligand>
        <name>CTP</name>
        <dbReference type="ChEBI" id="CHEBI:37563"/>
    </ligand>
</feature>
<comment type="caution">
    <text evidence="6">The sequence shown here is derived from an EMBL/GenBank/DDBJ whole genome shotgun (WGS) entry which is preliminary data.</text>
</comment>
<dbReference type="Gene3D" id="3.40.50.10300">
    <property type="entry name" value="CoaB-like"/>
    <property type="match status" value="1"/>
</dbReference>
<feature type="region of interest" description="Phosphopantothenoylcysteine decarboxylase" evidence="3">
    <location>
        <begin position="1"/>
        <end position="193"/>
    </location>
</feature>
<feature type="region of interest" description="Phosphopantothenate--cysteine ligase" evidence="3">
    <location>
        <begin position="194"/>
        <end position="405"/>
    </location>
</feature>
<comment type="pathway">
    <text evidence="3 4">Cofactor biosynthesis; coenzyme A biosynthesis; CoA from (R)-pantothenate: step 3/5.</text>
</comment>
<gene>
    <name evidence="3 6" type="primary">coaBC</name>
    <name evidence="6" type="ORF">NPA36_02920</name>
</gene>
<dbReference type="InterPro" id="IPR035929">
    <property type="entry name" value="CoaB-like_sf"/>
</dbReference>
<dbReference type="InterPro" id="IPR005252">
    <property type="entry name" value="CoaBC"/>
</dbReference>
<evidence type="ECO:0000256" key="1">
    <source>
        <dbReference type="ARBA" id="ARBA00022793"/>
    </source>
</evidence>
<evidence type="ECO:0000313" key="6">
    <source>
        <dbReference type="EMBL" id="MCQ9209494.1"/>
    </source>
</evidence>
<name>A0ABT1WMM8_9LACT</name>
<dbReference type="InterPro" id="IPR036551">
    <property type="entry name" value="Flavin_trans-like"/>
</dbReference>
<evidence type="ECO:0000256" key="4">
    <source>
        <dbReference type="RuleBase" id="RU364078"/>
    </source>
</evidence>
<dbReference type="SUPFAM" id="SSF52507">
    <property type="entry name" value="Homo-oligomeric flavin-containing Cys decarboxylases, HFCD"/>
    <property type="match status" value="1"/>
</dbReference>
<accession>A0ABT1WMM8</accession>
<comment type="cofactor">
    <cofactor evidence="3">
        <name>Mg(2+)</name>
        <dbReference type="ChEBI" id="CHEBI:18420"/>
    </cofactor>
</comment>
<organism evidence="6 7">
    <name type="scientific">Granulicatella seriolae</name>
    <dbReference type="NCBI Taxonomy" id="2967226"/>
    <lineage>
        <taxon>Bacteria</taxon>
        <taxon>Bacillati</taxon>
        <taxon>Bacillota</taxon>
        <taxon>Bacilli</taxon>
        <taxon>Lactobacillales</taxon>
        <taxon>Carnobacteriaceae</taxon>
        <taxon>Granulicatella</taxon>
    </lineage>
</organism>
<keyword evidence="2 3" id="KW-0456">Lyase</keyword>
<dbReference type="EC" id="6.3.2.5" evidence="3"/>
<dbReference type="Pfam" id="PF04127">
    <property type="entry name" value="DFP"/>
    <property type="match status" value="1"/>
</dbReference>
<evidence type="ECO:0000256" key="2">
    <source>
        <dbReference type="ARBA" id="ARBA00023239"/>
    </source>
</evidence>
<keyword evidence="3 4" id="KW-0436">Ligase</keyword>
<reference evidence="6" key="1">
    <citation type="submission" date="2022-07" db="EMBL/GenBank/DDBJ databases">
        <authorList>
            <person name="Jung M.-Y."/>
            <person name="Lee M."/>
        </authorList>
    </citation>
    <scope>NUCLEOTIDE SEQUENCE</scope>
    <source>
        <strain evidence="6">S8</strain>
    </source>
</reference>
<protein>
    <recommendedName>
        <fullName evidence="3">Coenzyme A biosynthesis bifunctional protein CoaBC</fullName>
    </recommendedName>
    <alternativeName>
        <fullName evidence="3">DNA/pantothenate metabolism flavoprotein</fullName>
    </alternativeName>
    <alternativeName>
        <fullName evidence="3">Phosphopantothenoylcysteine synthetase/decarboxylase</fullName>
        <shortName evidence="3">PPCS-PPCDC</shortName>
    </alternativeName>
    <domain>
        <recommendedName>
            <fullName evidence="3">Phosphopantothenoylcysteine decarboxylase</fullName>
            <shortName evidence="3">PPC decarboxylase</shortName>
            <shortName evidence="3">PPC-DC</shortName>
            <ecNumber evidence="3">4.1.1.36</ecNumber>
        </recommendedName>
        <alternativeName>
            <fullName evidence="3">CoaC</fullName>
        </alternativeName>
    </domain>
    <domain>
        <recommendedName>
            <fullName evidence="3">Phosphopantothenate--cysteine ligase</fullName>
            <ecNumber evidence="3">6.3.2.5</ecNumber>
        </recommendedName>
        <alternativeName>
            <fullName evidence="3">CoaB</fullName>
        </alternativeName>
        <alternativeName>
            <fullName evidence="3">Phosphopantothenoylcysteine synthetase</fullName>
            <shortName evidence="3">PPC synthetase</shortName>
            <shortName evidence="3">PPC-S</shortName>
        </alternativeName>
    </domain>
</protein>
<dbReference type="Pfam" id="PF02441">
    <property type="entry name" value="Flavoprotein"/>
    <property type="match status" value="1"/>
</dbReference>
<keyword evidence="3 4" id="KW-0285">Flavoprotein</keyword>
<comment type="catalytic activity">
    <reaction evidence="3 4">
        <text>N-[(R)-4-phosphopantothenoyl]-L-cysteine + H(+) = (R)-4'-phosphopantetheine + CO2</text>
        <dbReference type="Rhea" id="RHEA:16793"/>
        <dbReference type="ChEBI" id="CHEBI:15378"/>
        <dbReference type="ChEBI" id="CHEBI:16526"/>
        <dbReference type="ChEBI" id="CHEBI:59458"/>
        <dbReference type="ChEBI" id="CHEBI:61723"/>
        <dbReference type="EC" id="4.1.1.36"/>
    </reaction>
</comment>
<keyword evidence="7" id="KW-1185">Reference proteome</keyword>
<feature type="binding site" evidence="3">
    <location>
        <position position="344"/>
    </location>
    <ligand>
        <name>CTP</name>
        <dbReference type="ChEBI" id="CHEBI:37563"/>
    </ligand>
</feature>
<dbReference type="PROSITE" id="PS50057">
    <property type="entry name" value="FERM_3"/>
    <property type="match status" value="1"/>
</dbReference>
<dbReference type="InterPro" id="IPR003382">
    <property type="entry name" value="Flavoprotein"/>
</dbReference>
<evidence type="ECO:0000256" key="3">
    <source>
        <dbReference type="HAMAP-Rule" id="MF_02225"/>
    </source>
</evidence>
<dbReference type="PANTHER" id="PTHR14359:SF6">
    <property type="entry name" value="PHOSPHOPANTOTHENOYLCYSTEINE DECARBOXYLASE"/>
    <property type="match status" value="1"/>
</dbReference>
<feature type="binding site" evidence="3">
    <location>
        <begin position="311"/>
        <end position="314"/>
    </location>
    <ligand>
        <name>CTP</name>
        <dbReference type="ChEBI" id="CHEBI:37563"/>
    </ligand>
</feature>
<comment type="function">
    <text evidence="4">Catalyzes two steps in the biosynthesis of coenzyme A. In the first step cysteine is conjugated to 4'-phosphopantothenate to form 4-phosphopantothenoylcysteine, in the latter compound is decarboxylated to form 4'-phosphopantotheine.</text>
</comment>
<feature type="binding site" evidence="3">
    <location>
        <position position="292"/>
    </location>
    <ligand>
        <name>CTP</name>
        <dbReference type="ChEBI" id="CHEBI:37563"/>
    </ligand>
</feature>
<comment type="pathway">
    <text evidence="3 4">Cofactor biosynthesis; coenzyme A biosynthesis; CoA from (R)-pantothenate: step 2/5.</text>
</comment>
<comment type="caution">
    <text evidence="3">Lacks conserved residue(s) required for the propagation of feature annotation.</text>
</comment>
<dbReference type="NCBIfam" id="TIGR00521">
    <property type="entry name" value="coaBC_dfp"/>
    <property type="match status" value="1"/>
</dbReference>
<evidence type="ECO:0000259" key="5">
    <source>
        <dbReference type="PROSITE" id="PS50057"/>
    </source>
</evidence>
<keyword evidence="3" id="KW-0460">Magnesium</keyword>
<dbReference type="RefSeq" id="WP_256944609.1">
    <property type="nucleotide sequence ID" value="NZ_JANHNZ010000002.1"/>
</dbReference>
<keyword evidence="3" id="KW-0479">Metal-binding</keyword>
<feature type="binding site" evidence="3">
    <location>
        <position position="348"/>
    </location>
    <ligand>
        <name>CTP</name>
        <dbReference type="ChEBI" id="CHEBI:37563"/>
    </ligand>
</feature>
<sequence>MSFQDKKIVIYVTGGIAVYKAAELVRLFIKDGAQVIVAMTESATKFVTPLTFQILTKHDVYLDSFDEKDPEKINHIHLADWADLAIVVPATANTIGKLANGIADNLVTSALIATNVTRVVVPAMNEKMLYNPASQRNLQQLEKDGYHIIEPEEGFLAEGYSGKGRLPDIHSMFTQVAQIYAQATLPQVLKGKSILITAGGTREKLDPVRYLTNESSGKMGYALAKMASHLGAQVHLVSTKKELAVPIGVSPTYVADAKEMAQVVTDAFPEQDVVIMAAAVADFRFKEVHDKKIKKKDNEKEGLTLELERNPDILASLGKQKSVKQFLVGFAAETNDVKQYALKKLEKKKADLIIANDVSDQTIGFNSSDNEVTLYFKDGAIKHLEKADKETIAQEILQEIAKHLD</sequence>
<keyword evidence="3 4" id="KW-0288">FMN</keyword>
<comment type="similarity">
    <text evidence="3 4">In the N-terminal section; belongs to the HFCD (homo-oligomeric flavin containing Cys decarboxylase) superfamily.</text>
</comment>
<keyword evidence="3" id="KW-0511">Multifunctional enzyme</keyword>
<dbReference type="Gene3D" id="3.40.50.1950">
    <property type="entry name" value="Flavin prenyltransferase-like"/>
    <property type="match status" value="1"/>
</dbReference>
<comment type="function">
    <text evidence="3">Catalyzes two sequential steps in the biosynthesis of coenzyme A. In the first step cysteine is conjugated to 4'-phosphopantothenate to form 4-phosphopantothenoylcysteine. In the second step the latter compound is decarboxylated to form 4'-phosphopantotheine.</text>
</comment>
<dbReference type="HAMAP" id="MF_02225">
    <property type="entry name" value="CoaBC"/>
    <property type="match status" value="1"/>
</dbReference>